<keyword evidence="9" id="KW-0012">Acyltransferase</keyword>
<dbReference type="InterPro" id="IPR001594">
    <property type="entry name" value="Palmitoyltrfase_DHHC"/>
</dbReference>
<feature type="repeat" description="ANK" evidence="8">
    <location>
        <begin position="152"/>
        <end position="184"/>
    </location>
</feature>
<dbReference type="Gene3D" id="1.25.40.20">
    <property type="entry name" value="Ankyrin repeat-containing domain"/>
    <property type="match status" value="2"/>
</dbReference>
<feature type="transmembrane region" description="Helical" evidence="9">
    <location>
        <begin position="271"/>
        <end position="288"/>
    </location>
</feature>
<organism evidence="12 13">
    <name type="scientific">Coccomyxa viridis</name>
    <dbReference type="NCBI Taxonomy" id="1274662"/>
    <lineage>
        <taxon>Eukaryota</taxon>
        <taxon>Viridiplantae</taxon>
        <taxon>Chlorophyta</taxon>
        <taxon>core chlorophytes</taxon>
        <taxon>Trebouxiophyceae</taxon>
        <taxon>Trebouxiophyceae incertae sedis</taxon>
        <taxon>Coccomyxaceae</taxon>
        <taxon>Coccomyxa</taxon>
    </lineage>
</organism>
<feature type="repeat" description="ANK" evidence="8">
    <location>
        <begin position="85"/>
        <end position="117"/>
    </location>
</feature>
<feature type="transmembrane region" description="Helical" evidence="9">
    <location>
        <begin position="451"/>
        <end position="474"/>
    </location>
</feature>
<comment type="catalytic activity">
    <reaction evidence="9">
        <text>L-cysteinyl-[protein] + hexadecanoyl-CoA = S-hexadecanoyl-L-cysteinyl-[protein] + CoA</text>
        <dbReference type="Rhea" id="RHEA:36683"/>
        <dbReference type="Rhea" id="RHEA-COMP:10131"/>
        <dbReference type="Rhea" id="RHEA-COMP:11032"/>
        <dbReference type="ChEBI" id="CHEBI:29950"/>
        <dbReference type="ChEBI" id="CHEBI:57287"/>
        <dbReference type="ChEBI" id="CHEBI:57379"/>
        <dbReference type="ChEBI" id="CHEBI:74151"/>
        <dbReference type="EC" id="2.3.1.225"/>
    </reaction>
</comment>
<dbReference type="Pfam" id="PF01529">
    <property type="entry name" value="DHHC"/>
    <property type="match status" value="1"/>
</dbReference>
<keyword evidence="5 9" id="KW-1133">Transmembrane helix</keyword>
<keyword evidence="13" id="KW-1185">Reference proteome</keyword>
<evidence type="ECO:0000256" key="2">
    <source>
        <dbReference type="ARBA" id="ARBA00008574"/>
    </source>
</evidence>
<keyword evidence="7 9" id="KW-0472">Membrane</keyword>
<feature type="transmembrane region" description="Helical" evidence="9">
    <location>
        <begin position="418"/>
        <end position="439"/>
    </location>
</feature>
<keyword evidence="6 8" id="KW-0040">ANK repeat</keyword>
<dbReference type="SMART" id="SM00248">
    <property type="entry name" value="ANK"/>
    <property type="match status" value="5"/>
</dbReference>
<dbReference type="PROSITE" id="PS50297">
    <property type="entry name" value="ANK_REP_REGION"/>
    <property type="match status" value="4"/>
</dbReference>
<evidence type="ECO:0000256" key="1">
    <source>
        <dbReference type="ARBA" id="ARBA00004141"/>
    </source>
</evidence>
<feature type="repeat" description="ANK" evidence="8">
    <location>
        <begin position="52"/>
        <end position="84"/>
    </location>
</feature>
<dbReference type="PANTHER" id="PTHR24161">
    <property type="entry name" value="ANK_REP_REGION DOMAIN-CONTAINING PROTEIN-RELATED"/>
    <property type="match status" value="1"/>
</dbReference>
<evidence type="ECO:0000256" key="8">
    <source>
        <dbReference type="PROSITE-ProRule" id="PRU00023"/>
    </source>
</evidence>
<dbReference type="EC" id="2.3.1.225" evidence="9"/>
<sequence>MPPELPSSSTPGSPGSVPPLERVRTACAYGNYEDLREAAEVDASLLDSPDEMGYYPLQWAALNNRVSIITFLIDKSVDVNRADRTGQTALHWASVRGSLLAGETLLSHGADLRLQDGRGYTACHVAAQYGQTAFIFMCALRWRADIDCPDVDGRTPLHWAAYKGFAHSMRLLIVLDAQISVGDREGCTPLHWAAIRGNSEACTVLLQAGASSLLERADATGMVPARLAREKGHRFLAHYLENYQNKQAQKGRHWTQKGAVAWLLNTQLCPLIWALVLALLAMLVYKVVLHPEFGSPSAGILAWTWVTLICASAGLVFLYKTTTADPGFLPCGSRERNGKEREKGKQSQTSLQYDRLQALDSPALRAGNWGQLCVTCKIVRPLRAKHCAVSNRCVAMFDHFCPWVGNCIGAGNRHYFALFLWLETAAVAVSAAVAVARLRQSGRKFSEGNSAITWTAVFLVIDVFLLLSVGALSITQGMQIARNTTTNEEANWTRYKYLHGEDGTFHNPFNQGCRQNCMEAMCNPSTPYIVSSDSSPETTSLLRLEEGLVGSNGRRKISMA</sequence>
<dbReference type="EMBL" id="CAUYUE010000001">
    <property type="protein sequence ID" value="CAK0734600.1"/>
    <property type="molecule type" value="Genomic_DNA"/>
</dbReference>
<proteinExistence type="inferred from homology"/>
<evidence type="ECO:0000256" key="5">
    <source>
        <dbReference type="ARBA" id="ARBA00022989"/>
    </source>
</evidence>
<dbReference type="GO" id="GO:0000139">
    <property type="term" value="C:Golgi membrane"/>
    <property type="evidence" value="ECO:0007669"/>
    <property type="project" value="TreeGrafter"/>
</dbReference>
<feature type="repeat" description="ANK" evidence="8">
    <location>
        <begin position="185"/>
        <end position="211"/>
    </location>
</feature>
<accession>A0AAV1HTT6</accession>
<name>A0AAV1HTT6_9CHLO</name>
<feature type="domain" description="Palmitoyltransferase DHHC" evidence="11">
    <location>
        <begin position="371"/>
        <end position="492"/>
    </location>
</feature>
<dbReference type="PANTHER" id="PTHR24161:SF17">
    <property type="entry name" value="PALMITOYLTRANSFERASE"/>
    <property type="match status" value="1"/>
</dbReference>
<comment type="domain">
    <text evidence="9">The DHHC domain is required for palmitoyltransferase activity.</text>
</comment>
<feature type="region of interest" description="Disordered" evidence="10">
    <location>
        <begin position="1"/>
        <end position="20"/>
    </location>
</feature>
<dbReference type="SUPFAM" id="SSF48403">
    <property type="entry name" value="Ankyrin repeat"/>
    <property type="match status" value="1"/>
</dbReference>
<evidence type="ECO:0000256" key="9">
    <source>
        <dbReference type="RuleBase" id="RU079119"/>
    </source>
</evidence>
<reference evidence="12 13" key="1">
    <citation type="submission" date="2023-10" db="EMBL/GenBank/DDBJ databases">
        <authorList>
            <person name="Maclean D."/>
            <person name="Macfadyen A."/>
        </authorList>
    </citation>
    <scope>NUCLEOTIDE SEQUENCE [LARGE SCALE GENOMIC DNA]</scope>
</reference>
<evidence type="ECO:0000259" key="11">
    <source>
        <dbReference type="Pfam" id="PF01529"/>
    </source>
</evidence>
<feature type="transmembrane region" description="Helical" evidence="9">
    <location>
        <begin position="300"/>
        <end position="319"/>
    </location>
</feature>
<dbReference type="InterPro" id="IPR036770">
    <property type="entry name" value="Ankyrin_rpt-contain_sf"/>
</dbReference>
<evidence type="ECO:0000256" key="3">
    <source>
        <dbReference type="ARBA" id="ARBA00022692"/>
    </source>
</evidence>
<dbReference type="PROSITE" id="PS50216">
    <property type="entry name" value="DHHC"/>
    <property type="match status" value="1"/>
</dbReference>
<gene>
    <name evidence="12" type="ORF">CVIRNUC_000454</name>
</gene>
<protein>
    <recommendedName>
        <fullName evidence="9">S-acyltransferase</fullName>
        <ecNumber evidence="9">2.3.1.225</ecNumber>
    </recommendedName>
    <alternativeName>
        <fullName evidence="9">Palmitoyltransferase</fullName>
    </alternativeName>
</protein>
<dbReference type="InterPro" id="IPR002110">
    <property type="entry name" value="Ankyrin_rpt"/>
</dbReference>
<keyword evidence="3 9" id="KW-0812">Transmembrane</keyword>
<evidence type="ECO:0000313" key="12">
    <source>
        <dbReference type="EMBL" id="CAK0734600.1"/>
    </source>
</evidence>
<comment type="similarity">
    <text evidence="2 9">Belongs to the DHHC palmitoyltransferase family.</text>
</comment>
<keyword evidence="4" id="KW-0677">Repeat</keyword>
<dbReference type="Proteomes" id="UP001314263">
    <property type="component" value="Unassembled WGS sequence"/>
</dbReference>
<keyword evidence="9" id="KW-0808">Transferase</keyword>
<comment type="subcellular location">
    <subcellularLocation>
        <location evidence="1">Membrane</location>
        <topology evidence="1">Multi-pass membrane protein</topology>
    </subcellularLocation>
</comment>
<evidence type="ECO:0000256" key="7">
    <source>
        <dbReference type="ARBA" id="ARBA00023136"/>
    </source>
</evidence>
<evidence type="ECO:0000256" key="4">
    <source>
        <dbReference type="ARBA" id="ARBA00022737"/>
    </source>
</evidence>
<dbReference type="AlphaFoldDB" id="A0AAV1HTT6"/>
<comment type="caution">
    <text evidence="12">The sequence shown here is derived from an EMBL/GenBank/DDBJ whole genome shotgun (WGS) entry which is preliminary data.</text>
</comment>
<dbReference type="PROSITE" id="PS50088">
    <property type="entry name" value="ANK_REPEAT"/>
    <property type="match status" value="4"/>
</dbReference>
<dbReference type="Pfam" id="PF12796">
    <property type="entry name" value="Ank_2"/>
    <property type="match status" value="2"/>
</dbReference>
<dbReference type="GO" id="GO:0019706">
    <property type="term" value="F:protein-cysteine S-palmitoyltransferase activity"/>
    <property type="evidence" value="ECO:0007669"/>
    <property type="project" value="UniProtKB-EC"/>
</dbReference>
<evidence type="ECO:0000313" key="13">
    <source>
        <dbReference type="Proteomes" id="UP001314263"/>
    </source>
</evidence>
<evidence type="ECO:0000256" key="10">
    <source>
        <dbReference type="SAM" id="MobiDB-lite"/>
    </source>
</evidence>
<evidence type="ECO:0000256" key="6">
    <source>
        <dbReference type="ARBA" id="ARBA00023043"/>
    </source>
</evidence>